<dbReference type="Gene3D" id="3.40.50.2300">
    <property type="match status" value="1"/>
</dbReference>
<feature type="active site" description="Nucleophile" evidence="4">
    <location>
        <position position="7"/>
    </location>
</feature>
<keyword evidence="2" id="KW-0378">Hydrolase</keyword>
<dbReference type="PANTHER" id="PTHR11717:SF31">
    <property type="entry name" value="LOW MOLECULAR WEIGHT PROTEIN-TYROSINE-PHOSPHATASE ETP-RELATED"/>
    <property type="match status" value="1"/>
</dbReference>
<evidence type="ECO:0000256" key="4">
    <source>
        <dbReference type="PIRSR" id="PIRSR617867-1"/>
    </source>
</evidence>
<dbReference type="AlphaFoldDB" id="A0A6N8FJ00"/>
<name>A0A6N8FJ00_9BACI</name>
<organism evidence="6 7">
    <name type="scientific">Ornithinibacillus caprae</name>
    <dbReference type="NCBI Taxonomy" id="2678566"/>
    <lineage>
        <taxon>Bacteria</taxon>
        <taxon>Bacillati</taxon>
        <taxon>Bacillota</taxon>
        <taxon>Bacilli</taxon>
        <taxon>Bacillales</taxon>
        <taxon>Bacillaceae</taxon>
        <taxon>Ornithinibacillus</taxon>
    </lineage>
</organism>
<evidence type="ECO:0000256" key="2">
    <source>
        <dbReference type="ARBA" id="ARBA00022801"/>
    </source>
</evidence>
<dbReference type="GO" id="GO:0004725">
    <property type="term" value="F:protein tyrosine phosphatase activity"/>
    <property type="evidence" value="ECO:0007669"/>
    <property type="project" value="InterPro"/>
</dbReference>
<comment type="caution">
    <text evidence="6">The sequence shown here is derived from an EMBL/GenBank/DDBJ whole genome shotgun (WGS) entry which is preliminary data.</text>
</comment>
<accession>A0A6N8FJ00</accession>
<dbReference type="InterPro" id="IPR036196">
    <property type="entry name" value="Ptyr_pPase_sf"/>
</dbReference>
<gene>
    <name evidence="6" type="ORF">GMD78_14835</name>
</gene>
<sequence length="200" mass="23530">MKILFICTGNTCRSPMAEALLKHKLPNAEVKSAGIFAAENQQANNNAMEALKQKNISFEHRSQAVSDKLLNWADIILTMTTQYKQSLIMQYPNYQNKYYTLKEFVSEADKEVWEELKKRYADFEEKRSTFIQENQHKLDNIVLDQKLRDYLQEDMEKIQQLERSLINYDISDPFGGNLQTYQNTLKELDQHIDLLIKKIK</sequence>
<protein>
    <submittedName>
        <fullName evidence="6">Low molecular weight protein arginine phosphatase</fullName>
    </submittedName>
</protein>
<dbReference type="RefSeq" id="WP_155669691.1">
    <property type="nucleotide sequence ID" value="NZ_WOCA01000013.1"/>
</dbReference>
<keyword evidence="7" id="KW-1185">Reference proteome</keyword>
<keyword evidence="3" id="KW-0904">Protein phosphatase</keyword>
<dbReference type="InterPro" id="IPR050438">
    <property type="entry name" value="LMW_PTPase"/>
</dbReference>
<feature type="domain" description="Phosphotyrosine protein phosphatase I" evidence="5">
    <location>
        <begin position="1"/>
        <end position="198"/>
    </location>
</feature>
<dbReference type="PRINTS" id="PR00719">
    <property type="entry name" value="LMWPTPASE"/>
</dbReference>
<evidence type="ECO:0000313" key="7">
    <source>
        <dbReference type="Proteomes" id="UP000469125"/>
    </source>
</evidence>
<evidence type="ECO:0000313" key="6">
    <source>
        <dbReference type="EMBL" id="MUK89642.1"/>
    </source>
</evidence>
<dbReference type="InterPro" id="IPR023485">
    <property type="entry name" value="Ptyr_pPase"/>
</dbReference>
<evidence type="ECO:0000256" key="3">
    <source>
        <dbReference type="ARBA" id="ARBA00022912"/>
    </source>
</evidence>
<evidence type="ECO:0000256" key="1">
    <source>
        <dbReference type="ARBA" id="ARBA00011063"/>
    </source>
</evidence>
<dbReference type="CDD" id="cd16344">
    <property type="entry name" value="LMWPAP"/>
    <property type="match status" value="1"/>
</dbReference>
<dbReference type="InterPro" id="IPR017867">
    <property type="entry name" value="Tyr_phospatase_low_mol_wt"/>
</dbReference>
<feature type="active site" description="Nucleophile" evidence="4">
    <location>
        <position position="13"/>
    </location>
</feature>
<dbReference type="Pfam" id="PF01451">
    <property type="entry name" value="LMWPc"/>
    <property type="match status" value="1"/>
</dbReference>
<reference evidence="6 7" key="1">
    <citation type="submission" date="2019-11" db="EMBL/GenBank/DDBJ databases">
        <authorList>
            <person name="Li X."/>
        </authorList>
    </citation>
    <scope>NUCLEOTIDE SEQUENCE [LARGE SCALE GENOMIC DNA]</scope>
    <source>
        <strain evidence="6 7">L9</strain>
    </source>
</reference>
<comment type="similarity">
    <text evidence="1">Belongs to the low molecular weight phosphotyrosine protein phosphatase family.</text>
</comment>
<dbReference type="Proteomes" id="UP000469125">
    <property type="component" value="Unassembled WGS sequence"/>
</dbReference>
<dbReference type="EMBL" id="WOCA01000013">
    <property type="protein sequence ID" value="MUK89642.1"/>
    <property type="molecule type" value="Genomic_DNA"/>
</dbReference>
<dbReference type="SUPFAM" id="SSF52788">
    <property type="entry name" value="Phosphotyrosine protein phosphatases I"/>
    <property type="match status" value="1"/>
</dbReference>
<dbReference type="SMART" id="SM00226">
    <property type="entry name" value="LMWPc"/>
    <property type="match status" value="1"/>
</dbReference>
<evidence type="ECO:0000259" key="5">
    <source>
        <dbReference type="SMART" id="SM00226"/>
    </source>
</evidence>
<proteinExistence type="inferred from homology"/>
<dbReference type="PANTHER" id="PTHR11717">
    <property type="entry name" value="LOW MOLECULAR WEIGHT PROTEIN TYROSINE PHOSPHATASE"/>
    <property type="match status" value="1"/>
</dbReference>